<dbReference type="AlphaFoldDB" id="A0A7R8X798"/>
<gene>
    <name evidence="2" type="ORF">DSTB1V02_LOCUS4136</name>
</gene>
<dbReference type="SUPFAM" id="SSF53335">
    <property type="entry name" value="S-adenosyl-L-methionine-dependent methyltransferases"/>
    <property type="match status" value="1"/>
</dbReference>
<dbReference type="PANTHER" id="PTHR13369">
    <property type="match status" value="1"/>
</dbReference>
<dbReference type="FunFam" id="3.40.50.150:FF:000725">
    <property type="entry name" value="Glutathione S-transferase, C-terminal domain-containing"/>
    <property type="match status" value="1"/>
</dbReference>
<dbReference type="InterPro" id="IPR029063">
    <property type="entry name" value="SAM-dependent_MTases_sf"/>
</dbReference>
<accession>A0A7R8X798</accession>
<organism evidence="2">
    <name type="scientific">Darwinula stevensoni</name>
    <dbReference type="NCBI Taxonomy" id="69355"/>
    <lineage>
        <taxon>Eukaryota</taxon>
        <taxon>Metazoa</taxon>
        <taxon>Ecdysozoa</taxon>
        <taxon>Arthropoda</taxon>
        <taxon>Crustacea</taxon>
        <taxon>Oligostraca</taxon>
        <taxon>Ostracoda</taxon>
        <taxon>Podocopa</taxon>
        <taxon>Podocopida</taxon>
        <taxon>Darwinulocopina</taxon>
        <taxon>Darwinuloidea</taxon>
        <taxon>Darwinulidae</taxon>
        <taxon>Darwinula</taxon>
    </lineage>
</organism>
<dbReference type="EMBL" id="LR900107">
    <property type="protein sequence ID" value="CAD7244236.1"/>
    <property type="molecule type" value="Genomic_DNA"/>
</dbReference>
<reference evidence="2" key="1">
    <citation type="submission" date="2020-11" db="EMBL/GenBank/DDBJ databases">
        <authorList>
            <person name="Tran Van P."/>
        </authorList>
    </citation>
    <scope>NUCLEOTIDE SEQUENCE</scope>
</reference>
<dbReference type="EMBL" id="CAJPEV010000590">
    <property type="protein sequence ID" value="CAG0886741.1"/>
    <property type="molecule type" value="Genomic_DNA"/>
</dbReference>
<evidence type="ECO:0000259" key="1">
    <source>
        <dbReference type="Pfam" id="PF13679"/>
    </source>
</evidence>
<dbReference type="OrthoDB" id="206598at2759"/>
<dbReference type="InterPro" id="IPR025714">
    <property type="entry name" value="Methyltranfer_dom"/>
</dbReference>
<keyword evidence="3" id="KW-1185">Reference proteome</keyword>
<dbReference type="Gene3D" id="3.40.50.150">
    <property type="entry name" value="Vaccinia Virus protein VP39"/>
    <property type="match status" value="1"/>
</dbReference>
<evidence type="ECO:0000313" key="2">
    <source>
        <dbReference type="EMBL" id="CAD7244236.1"/>
    </source>
</evidence>
<sequence length="563" mass="63788">MMDLYLRVGSVTDKDVMLEVESYIIAFALHCFDHQPVKVHYYMEVLEVTPLIHCCPAILDGWTKTDRPDSIVCTQKCPVTLVSKSERLTVLGLCSILRATLYKSSTKDSSNIASKLLGFRQGCLMAPAEASVWTQFCEVDMPDALKAILEWHGDRWSIPIALLRFDVHLSLPARIHNVRKRAQELSLCDSSPSTNVLGLSDNLHTYAEGPDMVLSDLILFSLFSVFRNLCGTDILNQNIPRVMEWYRKCVQVEPKFNKVSEMVLKVKKLKFSKVEIPTFEEQSIYKRDPRRYKPSNRIFTRQEDVDQVLGMFPIDVMIPYTEKEEKGYQLEWNSLSRHITPHDYLPTKRLERKMQQLENMVSAVMNLCQPGSIIVDFCSGGGHLGIILAALLPSNTVILVENKEESLKRARQRAMSAHIRNLDFYQSNLDYFDRPFDIGMALHACGMASDLVLQKCISHQASFVICPCCYGSVSPANSAVYPQSQKFKRYISGSEYIVLAHSADQTHDEEHPKTLQGRLCMQAVDSDRLFSAEELGYAVQLSRMTPPGSSPKDHVLVGIFSKL</sequence>
<protein>
    <recommendedName>
        <fullName evidence="1">Methyltransferase domain-containing protein</fullName>
    </recommendedName>
</protein>
<dbReference type="GO" id="GO:0005737">
    <property type="term" value="C:cytoplasm"/>
    <property type="evidence" value="ECO:0007669"/>
    <property type="project" value="TreeGrafter"/>
</dbReference>
<dbReference type="PANTHER" id="PTHR13369:SF0">
    <property type="entry name" value="GLUTATHIONE S-TRANSFERASE C-TERMINAL DOMAIN-CONTAINING PROTEIN"/>
    <property type="match status" value="1"/>
</dbReference>
<evidence type="ECO:0000313" key="3">
    <source>
        <dbReference type="Proteomes" id="UP000677054"/>
    </source>
</evidence>
<dbReference type="Proteomes" id="UP000677054">
    <property type="component" value="Unassembled WGS sequence"/>
</dbReference>
<name>A0A7R8X798_9CRUS</name>
<dbReference type="Pfam" id="PF13679">
    <property type="entry name" value="Methyltransf_32"/>
    <property type="match status" value="1"/>
</dbReference>
<feature type="domain" description="Methyltransferase" evidence="1">
    <location>
        <begin position="352"/>
        <end position="474"/>
    </location>
</feature>
<proteinExistence type="predicted"/>